<dbReference type="InterPro" id="IPR033932">
    <property type="entry name" value="YtcJ-like"/>
</dbReference>
<dbReference type="InterPro" id="IPR032466">
    <property type="entry name" value="Metal_Hydrolase"/>
</dbReference>
<dbReference type="SUPFAM" id="SSF51556">
    <property type="entry name" value="Metallo-dependent hydrolases"/>
    <property type="match status" value="1"/>
</dbReference>
<name>A0AA41PWI4_9ACTN</name>
<dbReference type="Proteomes" id="UP001165378">
    <property type="component" value="Unassembled WGS sequence"/>
</dbReference>
<dbReference type="Gene3D" id="3.20.20.140">
    <property type="entry name" value="Metal-dependent hydrolases"/>
    <property type="match status" value="1"/>
</dbReference>
<dbReference type="GO" id="GO:0016810">
    <property type="term" value="F:hydrolase activity, acting on carbon-nitrogen (but not peptide) bonds"/>
    <property type="evidence" value="ECO:0007669"/>
    <property type="project" value="InterPro"/>
</dbReference>
<keyword evidence="3" id="KW-1185">Reference proteome</keyword>
<dbReference type="RefSeq" id="WP_235051285.1">
    <property type="nucleotide sequence ID" value="NZ_JAKFHA010000003.1"/>
</dbReference>
<evidence type="ECO:0000313" key="3">
    <source>
        <dbReference type="Proteomes" id="UP001165378"/>
    </source>
</evidence>
<dbReference type="PANTHER" id="PTHR22642">
    <property type="entry name" value="IMIDAZOLONEPROPIONASE"/>
    <property type="match status" value="1"/>
</dbReference>
<dbReference type="Gene3D" id="3.10.310.70">
    <property type="match status" value="1"/>
</dbReference>
<dbReference type="SUPFAM" id="SSF51338">
    <property type="entry name" value="Composite domain of metallo-dependent hydrolases"/>
    <property type="match status" value="1"/>
</dbReference>
<dbReference type="InterPro" id="IPR011059">
    <property type="entry name" value="Metal-dep_hydrolase_composite"/>
</dbReference>
<evidence type="ECO:0000313" key="2">
    <source>
        <dbReference type="EMBL" id="MCF2527140.1"/>
    </source>
</evidence>
<protein>
    <submittedName>
        <fullName evidence="2">Amidohydrolase</fullName>
    </submittedName>
</protein>
<reference evidence="2" key="1">
    <citation type="submission" date="2022-01" db="EMBL/GenBank/DDBJ databases">
        <title>Genome-Based Taxonomic Classification of the Phylum Actinobacteria.</title>
        <authorList>
            <person name="Gao Y."/>
        </authorList>
    </citation>
    <scope>NUCLEOTIDE SEQUENCE</scope>
    <source>
        <strain evidence="2">KLBMP 8922</strain>
    </source>
</reference>
<dbReference type="AlphaFoldDB" id="A0AA41PWI4"/>
<proteinExistence type="predicted"/>
<organism evidence="2 3">
    <name type="scientific">Yinghuangia soli</name>
    <dbReference type="NCBI Taxonomy" id="2908204"/>
    <lineage>
        <taxon>Bacteria</taxon>
        <taxon>Bacillati</taxon>
        <taxon>Actinomycetota</taxon>
        <taxon>Actinomycetes</taxon>
        <taxon>Kitasatosporales</taxon>
        <taxon>Streptomycetaceae</taxon>
        <taxon>Yinghuangia</taxon>
    </lineage>
</organism>
<evidence type="ECO:0000259" key="1">
    <source>
        <dbReference type="Pfam" id="PF07969"/>
    </source>
</evidence>
<dbReference type="EMBL" id="JAKFHA010000003">
    <property type="protein sequence ID" value="MCF2527140.1"/>
    <property type="molecule type" value="Genomic_DNA"/>
</dbReference>
<dbReference type="PANTHER" id="PTHR22642:SF2">
    <property type="entry name" value="PROTEIN LONG AFTER FAR-RED 3"/>
    <property type="match status" value="1"/>
</dbReference>
<sequence>MAPHADLIILGGSVVTVDDARPEAEALAVRGGRIAAVGDEADIRALAGPGTEIVDLAGGCLLPGFVEAHSHPISLALSQDGPVRDIRPATVPDADAVLAAIRRAVADAEAADDGTGAYLYGWDGLLQKGLEEPTRDWLDSLSPARPLVILTNSGHAAYANTAALAAAGITRDTPDPAGGHFARDDAGEPTGKAYEGAAIGMLAGPVLKRMADIAGPTLKATLAGLNRVGITTVSDMAFHAARRPFLDALAAGGELTARLRLYEVSDARLASEVPLANGDDMVRQVGIKTWVDGSPWNGNIATSFPYLDTHATRAVLGLPCDHRGGTNYDKDAYRAIAAAYFAQGWQLACHAQGDISIDLVLDVWEELLAAADPDDGRARRLRLEHCGAMTPAQYTRAGRLGITCSLFAAHIRYWGEVLVDDLFGAPAETWVAARSAVDAGVRISLHNDSPVTPADPLGNIATAVTRRTRAGRVLAPEQHLTVDEALRAQTLDAAWQLHADDIIGSLTPGKYADLVILSEDPRRVAPEDIAEIEIRATYLEGRRV</sequence>
<dbReference type="CDD" id="cd01300">
    <property type="entry name" value="YtcJ_like"/>
    <property type="match status" value="1"/>
</dbReference>
<gene>
    <name evidence="2" type="ORF">LZ495_07905</name>
</gene>
<feature type="domain" description="Amidohydrolase 3" evidence="1">
    <location>
        <begin position="52"/>
        <end position="544"/>
    </location>
</feature>
<accession>A0AA41PWI4</accession>
<dbReference type="Pfam" id="PF07969">
    <property type="entry name" value="Amidohydro_3"/>
    <property type="match status" value="1"/>
</dbReference>
<dbReference type="Gene3D" id="2.30.40.10">
    <property type="entry name" value="Urease, subunit C, domain 1"/>
    <property type="match status" value="1"/>
</dbReference>
<comment type="caution">
    <text evidence="2">The sequence shown here is derived from an EMBL/GenBank/DDBJ whole genome shotgun (WGS) entry which is preliminary data.</text>
</comment>
<dbReference type="InterPro" id="IPR013108">
    <property type="entry name" value="Amidohydro_3"/>
</dbReference>